<dbReference type="Proteomes" id="UP001525890">
    <property type="component" value="Unassembled WGS sequence"/>
</dbReference>
<comment type="caution">
    <text evidence="2">The sequence shown here is derived from an EMBL/GenBank/DDBJ whole genome shotgun (WGS) entry which is preliminary data.</text>
</comment>
<organism evidence="2 3">
    <name type="scientific">Laspinema palackyanum D2a</name>
    <dbReference type="NCBI Taxonomy" id="2953684"/>
    <lineage>
        <taxon>Bacteria</taxon>
        <taxon>Bacillati</taxon>
        <taxon>Cyanobacteriota</taxon>
        <taxon>Cyanophyceae</taxon>
        <taxon>Oscillatoriophycideae</taxon>
        <taxon>Oscillatoriales</taxon>
        <taxon>Laspinemataceae</taxon>
        <taxon>Laspinema</taxon>
        <taxon>Laspinema palackyanum</taxon>
    </lineage>
</organism>
<proteinExistence type="predicted"/>
<evidence type="ECO:0008006" key="4">
    <source>
        <dbReference type="Google" id="ProtNLM"/>
    </source>
</evidence>
<gene>
    <name evidence="2" type="ORF">NG799_14170</name>
</gene>
<evidence type="ECO:0000313" key="2">
    <source>
        <dbReference type="EMBL" id="MCT7967482.1"/>
    </source>
</evidence>
<evidence type="ECO:0000256" key="1">
    <source>
        <dbReference type="SAM" id="MobiDB-lite"/>
    </source>
</evidence>
<accession>A0ABT2MRW4</accession>
<name>A0ABT2MRW4_9CYAN</name>
<dbReference type="RefSeq" id="WP_368007063.1">
    <property type="nucleotide sequence ID" value="NZ_JAMXFF010000020.1"/>
</dbReference>
<sequence>MFNSNMDLPPVATTEIFFCQAHQASEVRLEPKKAIDIFTYLAQNIEGDSLSPVEDLSDQSLGNDTATHATVSKLDSLTSPENCLDVSRVFPVNNQSHLEEVNGDLLDREPLDLNQTAFPASPIVGEQTSLHLGNRVELDRVEILSGSDLNLPGSENFSVAAENESTVGDSSLSQTRELDNIIPPVSPFPVDVLPPEAVEEIESQPNPQPEPIPETDLPTPLPEPIPETDLPTPLPEPFPEMNWRENSLESLDSTAERYPFIVNPTDRLTFDLQSFRPFRDENYSTLDLRFAENNPVFNKVTFANFPKEDQLYWVLEGNRVVLETRGLQGGALYQGRETMTELTQRIILQQQFWGLQAVWSLPRVLEDMIGQGENNNEFAVFSVAAQLTTPPGIPAGEVMINSGSSRDNTTTTLVPNLGSASTNHPDGGGALFENLDPAVAPRFLQAFPTNNLKPLLNNGVALRNGAIIPAENLAAAGIGFMNLDTGEGFDFSAPFTSVPGIKIGQPGGGMNLDLLNVIVNPFLNPRERDVRYLNSLAWFSLGQTIVGDSTEIDSQESSDWYRFYFSAPHKRTSIEYDAQEIQATYRSIFSNPGVSFSVSFGADDKIDEIQFTHATLGLGLGFIFAGLGNTHIDESLDEAHTALENGEGFADLNTVATPEQRRQINQRLNQNLLNTERSTKLDQLSGNYTFPGTITPSTSNLVQVRTGLYKRRVDFLSQEISPFREVSNFFLDLELSSQDFGTLGFIGVLNPTEQPRNTPINQSSAVEVTLINPDGQQFVQEFSSLQNSVVPIMAGKAFDVAFDWLRIGQLVERDIKREAFVGELYLPSIEVVTSGTNGNLNYGASLGTWLNLTPDSAGSVENELGPKEPGLGVYFNGMTNWTSQEIKFDETNQPIAIETQGPFLNLDWNSATNRLNAFQVSAGYLFSHQGLSSGYSGVAALAYIPYAINGINSQNNNGELLGIINSQLATEEGLRVNSNFEIGEDFFFDLKLTQKVIDTLSLGIYYQNFNTVNFGLESRTNNSYYGFLLRYLTTDERVMFDAQLGHSDNGFDARINSNLQFNF</sequence>
<dbReference type="EMBL" id="JAMXFF010000020">
    <property type="protein sequence ID" value="MCT7967482.1"/>
    <property type="molecule type" value="Genomic_DNA"/>
</dbReference>
<feature type="region of interest" description="Disordered" evidence="1">
    <location>
        <begin position="200"/>
        <end position="225"/>
    </location>
</feature>
<protein>
    <recommendedName>
        <fullName evidence="4">DUF3769 domain-containing protein</fullName>
    </recommendedName>
</protein>
<reference evidence="2 3" key="1">
    <citation type="journal article" date="2022" name="Front. Microbiol.">
        <title>High genomic differentiation and limited gene flow indicate recent cryptic speciation within the genus Laspinema (cyanobacteria).</title>
        <authorList>
            <person name="Stanojkovic A."/>
            <person name="Skoupy S."/>
            <person name="Skaloud P."/>
            <person name="Dvorak P."/>
        </authorList>
    </citation>
    <scope>NUCLEOTIDE SEQUENCE [LARGE SCALE GENOMIC DNA]</scope>
    <source>
        <strain evidence="2 3">D2a</strain>
    </source>
</reference>
<evidence type="ECO:0000313" key="3">
    <source>
        <dbReference type="Proteomes" id="UP001525890"/>
    </source>
</evidence>
<keyword evidence="3" id="KW-1185">Reference proteome</keyword>